<comment type="caution">
    <text evidence="1">The sequence shown here is derived from an EMBL/GenBank/DDBJ whole genome shotgun (WGS) entry which is preliminary data.</text>
</comment>
<keyword evidence="2" id="KW-1185">Reference proteome</keyword>
<evidence type="ECO:0000313" key="1">
    <source>
        <dbReference type="EMBL" id="KOO24170.1"/>
    </source>
</evidence>
<name>A0A0M0JCH1_9EUKA</name>
<gene>
    <name evidence="1" type="ORF">Ctob_000227</name>
</gene>
<evidence type="ECO:0000313" key="2">
    <source>
        <dbReference type="Proteomes" id="UP000037460"/>
    </source>
</evidence>
<dbReference type="OrthoDB" id="10687839at2759"/>
<proteinExistence type="predicted"/>
<dbReference type="Proteomes" id="UP000037460">
    <property type="component" value="Unassembled WGS sequence"/>
</dbReference>
<sequence length="230" mass="23591">GGIGSGAADVDGQGALDSALDASGGGAGNAALVPPTTALVGLVLSCLRALLVGAQRAQASIEMSRWRQPGGGALRIAAESGRLDAIAPSGSGFFERGIVPPPRTCGARFNASGMLACFYHSPSPYAGLNEAELPRTYADFEGLVRGWQLAPIVELQRAMQMGGLAGTWTGSSLLGEEDAEDEDIDDEGEMYGGMDERAAAILEGCARAADAACCADWETPRAVRRSSSIT</sequence>
<accession>A0A0M0JCH1</accession>
<feature type="non-terminal residue" evidence="1">
    <location>
        <position position="1"/>
    </location>
</feature>
<protein>
    <submittedName>
        <fullName evidence="1">Uncharacterized protein</fullName>
    </submittedName>
</protein>
<reference evidence="2" key="1">
    <citation type="journal article" date="2015" name="PLoS Genet.">
        <title>Genome Sequence and Transcriptome Analyses of Chrysochromulina tobin: Metabolic Tools for Enhanced Algal Fitness in the Prominent Order Prymnesiales (Haptophyceae).</title>
        <authorList>
            <person name="Hovde B.T."/>
            <person name="Deodato C.R."/>
            <person name="Hunsperger H.M."/>
            <person name="Ryken S.A."/>
            <person name="Yost W."/>
            <person name="Jha R.K."/>
            <person name="Patterson J."/>
            <person name="Monnat R.J. Jr."/>
            <person name="Barlow S.B."/>
            <person name="Starkenburg S.R."/>
            <person name="Cattolico R.A."/>
        </authorList>
    </citation>
    <scope>NUCLEOTIDE SEQUENCE</scope>
    <source>
        <strain evidence="2">CCMP291</strain>
    </source>
</reference>
<dbReference type="EMBL" id="JWZX01003118">
    <property type="protein sequence ID" value="KOO24170.1"/>
    <property type="molecule type" value="Genomic_DNA"/>
</dbReference>
<dbReference type="AlphaFoldDB" id="A0A0M0JCH1"/>
<organism evidence="1 2">
    <name type="scientific">Chrysochromulina tobinii</name>
    <dbReference type="NCBI Taxonomy" id="1460289"/>
    <lineage>
        <taxon>Eukaryota</taxon>
        <taxon>Haptista</taxon>
        <taxon>Haptophyta</taxon>
        <taxon>Prymnesiophyceae</taxon>
        <taxon>Prymnesiales</taxon>
        <taxon>Chrysochromulinaceae</taxon>
        <taxon>Chrysochromulina</taxon>
    </lineage>
</organism>